<protein>
    <submittedName>
        <fullName evidence="2">VTC domain protein</fullName>
    </submittedName>
</protein>
<dbReference type="InterPro" id="IPR042267">
    <property type="entry name" value="VTC_sf"/>
</dbReference>
<evidence type="ECO:0000313" key="2">
    <source>
        <dbReference type="EMBL" id="EEZ62108.1"/>
    </source>
</evidence>
<comment type="caution">
    <text evidence="2">The sequence shown here is derived from an EMBL/GenBank/DDBJ whole genome shotgun (WGS) entry which is preliminary data.</text>
</comment>
<sequence length="294" mass="33768">MRNAEANLKSLERLSDAFQAAFVRCVHHENQEDAMNTFADVFERKEVKYRISRRQYRMLRAAFGERMQEDSFGRSLVTSRYFDTEERSLIARSLEKPLYKEKLRVRTYGTDADRAFVELKKKFKGIVYKRRIAMTPRSAERFLGGLPYDEALACARGDESARDIEPTIRSTQIAHEIEAFMDRWDALTPSMDIAVDRIALASAETDEEPPVRITFDRSVFYRDPRMLDAGWTELLNPGEAIMEIKVTGSYPLWLVRALDAVEAYPTSFSKYGEAYRRIKGMKAEGCLPSNAPAA</sequence>
<gene>
    <name evidence="2" type="ORF">HMPREF0762_00200</name>
</gene>
<evidence type="ECO:0000259" key="1">
    <source>
        <dbReference type="Pfam" id="PF09359"/>
    </source>
</evidence>
<feature type="domain" description="VTC" evidence="1">
    <location>
        <begin position="43"/>
        <end position="276"/>
    </location>
</feature>
<dbReference type="AlphaFoldDB" id="D0WEH0"/>
<evidence type="ECO:0000313" key="3">
    <source>
        <dbReference type="Proteomes" id="UP000006001"/>
    </source>
</evidence>
<dbReference type="EMBL" id="ACUX02000004">
    <property type="protein sequence ID" value="EEZ62108.1"/>
    <property type="molecule type" value="Genomic_DNA"/>
</dbReference>
<dbReference type="HOGENOM" id="CLU_072767_1_0_11"/>
<proteinExistence type="predicted"/>
<accession>D0WEH0</accession>
<dbReference type="Gene3D" id="3.20.100.30">
    <property type="entry name" value="VTC, catalytic tunnel domain"/>
    <property type="match status" value="1"/>
</dbReference>
<dbReference type="InterPro" id="IPR018966">
    <property type="entry name" value="VTC_domain"/>
</dbReference>
<dbReference type="Pfam" id="PF09359">
    <property type="entry name" value="VTC"/>
    <property type="match status" value="1"/>
</dbReference>
<dbReference type="GO" id="GO:0006799">
    <property type="term" value="P:polyphosphate biosynthetic process"/>
    <property type="evidence" value="ECO:0007669"/>
    <property type="project" value="UniProtKB-ARBA"/>
</dbReference>
<dbReference type="CDD" id="cd07750">
    <property type="entry name" value="PolyPPase_VTC_like"/>
    <property type="match status" value="1"/>
</dbReference>
<dbReference type="OrthoDB" id="185578at2"/>
<name>D0WEH0_SLAES</name>
<dbReference type="STRING" id="649764.HMPREF0762_00200"/>
<dbReference type="eggNOG" id="COG5036">
    <property type="taxonomic scope" value="Bacteria"/>
</dbReference>
<organism evidence="2 3">
    <name type="scientific">Slackia exigua (strain ATCC 700122 / DSM 15923 / CIP 105133 / JCM 11022 / KCTC 5966 / S-7)</name>
    <dbReference type="NCBI Taxonomy" id="649764"/>
    <lineage>
        <taxon>Bacteria</taxon>
        <taxon>Bacillati</taxon>
        <taxon>Actinomycetota</taxon>
        <taxon>Coriobacteriia</taxon>
        <taxon>Eggerthellales</taxon>
        <taxon>Eggerthellaceae</taxon>
        <taxon>Slackia</taxon>
    </lineage>
</organism>
<dbReference type="Proteomes" id="UP000006001">
    <property type="component" value="Unassembled WGS sequence"/>
</dbReference>
<reference evidence="2" key="1">
    <citation type="submission" date="2009-10" db="EMBL/GenBank/DDBJ databases">
        <authorList>
            <person name="Weinstock G."/>
            <person name="Sodergren E."/>
            <person name="Clifton S."/>
            <person name="Fulton L."/>
            <person name="Fulton B."/>
            <person name="Courtney L."/>
            <person name="Fronick C."/>
            <person name="Harrison M."/>
            <person name="Strong C."/>
            <person name="Farmer C."/>
            <person name="Delahaunty K."/>
            <person name="Markovic C."/>
            <person name="Hall O."/>
            <person name="Minx P."/>
            <person name="Tomlinson C."/>
            <person name="Mitreva M."/>
            <person name="Nelson J."/>
            <person name="Hou S."/>
            <person name="Wollam A."/>
            <person name="Pepin K.H."/>
            <person name="Johnson M."/>
            <person name="Bhonagiri V."/>
            <person name="Nash W.E."/>
            <person name="Warren W."/>
            <person name="Chinwalla A."/>
            <person name="Mardis E.R."/>
            <person name="Wilson R.K."/>
        </authorList>
    </citation>
    <scope>NUCLEOTIDE SEQUENCE [LARGE SCALE GENOMIC DNA]</scope>
    <source>
        <strain evidence="2">ATCC 700122</strain>
    </source>
</reference>
<keyword evidence="3" id="KW-1185">Reference proteome</keyword>